<dbReference type="SFLD" id="SFLDG01126">
    <property type="entry name" value="C1.2:_Nucleotidase_Like"/>
    <property type="match status" value="1"/>
</dbReference>
<dbReference type="PANTHER" id="PTHR16504:SF4">
    <property type="entry name" value="5'(3')-DEOXYRIBONUCLEOTIDASE"/>
    <property type="match status" value="1"/>
</dbReference>
<protein>
    <submittedName>
        <fullName evidence="3">5'(3')-deoxyribonucleotidase</fullName>
    </submittedName>
</protein>
<comment type="caution">
    <text evidence="3">The sequence shown here is derived from an EMBL/GenBank/DDBJ whole genome shotgun (WGS) entry which is preliminary data.</text>
</comment>
<keyword evidence="4" id="KW-1185">Reference proteome</keyword>
<name>A0A3R9PSE3_9BACT</name>
<dbReference type="PANTHER" id="PTHR16504">
    <property type="entry name" value="5'(3')-DEOXYRIBONUCLEOTIDASE"/>
    <property type="match status" value="1"/>
</dbReference>
<dbReference type="Gene3D" id="1.10.40.40">
    <property type="entry name" value="Deoxyribonucleotidase, domain 2"/>
    <property type="match status" value="1"/>
</dbReference>
<evidence type="ECO:0000313" key="4">
    <source>
        <dbReference type="Proteomes" id="UP000269669"/>
    </source>
</evidence>
<dbReference type="Proteomes" id="UP000269669">
    <property type="component" value="Unassembled WGS sequence"/>
</dbReference>
<dbReference type="GO" id="GO:0008253">
    <property type="term" value="F:5'-nucleotidase activity"/>
    <property type="evidence" value="ECO:0007669"/>
    <property type="project" value="InterPro"/>
</dbReference>
<feature type="active site" description="Proton donor" evidence="2">
    <location>
        <position position="9"/>
    </location>
</feature>
<evidence type="ECO:0000256" key="2">
    <source>
        <dbReference type="PIRSR" id="PIRSR610708-1"/>
    </source>
</evidence>
<dbReference type="RefSeq" id="WP_312024196.1">
    <property type="nucleotide sequence ID" value="NZ_RSDW01000001.1"/>
</dbReference>
<dbReference type="EMBL" id="RSDW01000001">
    <property type="protein sequence ID" value="RSL16875.1"/>
    <property type="molecule type" value="Genomic_DNA"/>
</dbReference>
<accession>A0A3R9PSE3</accession>
<dbReference type="InterPro" id="IPR010708">
    <property type="entry name" value="5'(3')-deoxyribonucleotidase"/>
</dbReference>
<dbReference type="Gene3D" id="3.40.50.1000">
    <property type="entry name" value="HAD superfamily/HAD-like"/>
    <property type="match status" value="1"/>
</dbReference>
<dbReference type="AlphaFoldDB" id="A0A3R9PSE3"/>
<reference evidence="3 4" key="1">
    <citation type="submission" date="2018-12" db="EMBL/GenBank/DDBJ databases">
        <title>Sequencing of bacterial isolates from soil warming experiment in Harvard Forest, Massachusetts, USA.</title>
        <authorList>
            <person name="Deangelis K."/>
        </authorList>
    </citation>
    <scope>NUCLEOTIDE SEQUENCE [LARGE SCALE GENOMIC DNA]</scope>
    <source>
        <strain evidence="3 4">EB153</strain>
    </source>
</reference>
<dbReference type="Pfam" id="PF06941">
    <property type="entry name" value="NT5C"/>
    <property type="match status" value="1"/>
</dbReference>
<evidence type="ECO:0000313" key="3">
    <source>
        <dbReference type="EMBL" id="RSL16875.1"/>
    </source>
</evidence>
<organism evidence="3 4">
    <name type="scientific">Edaphobacter aggregans</name>
    <dbReference type="NCBI Taxonomy" id="570835"/>
    <lineage>
        <taxon>Bacteria</taxon>
        <taxon>Pseudomonadati</taxon>
        <taxon>Acidobacteriota</taxon>
        <taxon>Terriglobia</taxon>
        <taxon>Terriglobales</taxon>
        <taxon>Acidobacteriaceae</taxon>
        <taxon>Edaphobacter</taxon>
    </lineage>
</organism>
<dbReference type="SFLD" id="SFLDS00003">
    <property type="entry name" value="Haloacid_Dehalogenase"/>
    <property type="match status" value="1"/>
</dbReference>
<dbReference type="SFLD" id="SFLDG01146">
    <property type="entry name" value="C1.2.2"/>
    <property type="match status" value="1"/>
</dbReference>
<dbReference type="SUPFAM" id="SSF56784">
    <property type="entry name" value="HAD-like"/>
    <property type="match status" value="1"/>
</dbReference>
<gene>
    <name evidence="3" type="ORF">EDE15_2401</name>
</gene>
<dbReference type="InterPro" id="IPR036412">
    <property type="entry name" value="HAD-like_sf"/>
</dbReference>
<dbReference type="GO" id="GO:0009223">
    <property type="term" value="P:pyrimidine deoxyribonucleotide catabolic process"/>
    <property type="evidence" value="ECO:0007669"/>
    <property type="project" value="TreeGrafter"/>
</dbReference>
<evidence type="ECO:0000256" key="1">
    <source>
        <dbReference type="ARBA" id="ARBA00009589"/>
    </source>
</evidence>
<proteinExistence type="inferred from homology"/>
<dbReference type="InterPro" id="IPR023214">
    <property type="entry name" value="HAD_sf"/>
</dbReference>
<feature type="active site" description="Nucleophile" evidence="2">
    <location>
        <position position="7"/>
    </location>
</feature>
<sequence>MKRICVDMDEVMADALGEHLTRYNRDYDEQITIADLEGKWLWDVVSIDRHHSLESYLRSEDFFEGLAVMPESQRVLQRLQMNYEVFIATAAMEVPTSFQQKFRWLGKYFPFIPASHIVYCGDKSILKADYLIDDNPRQLRRFQGEGILYSSPHNVGVKGFKRVKDWLEVEKLFLR</sequence>
<comment type="similarity">
    <text evidence="1">Belongs to the 5'(3')-deoxyribonucleotidase family.</text>
</comment>